<keyword evidence="2" id="KW-1185">Reference proteome</keyword>
<evidence type="ECO:0000313" key="2">
    <source>
        <dbReference type="Proteomes" id="UP000013201"/>
    </source>
</evidence>
<protein>
    <submittedName>
        <fullName evidence="1">Uncharacterized protein</fullName>
    </submittedName>
</protein>
<evidence type="ECO:0000313" key="1">
    <source>
        <dbReference type="EMBL" id="CCW17529.1"/>
    </source>
</evidence>
<gene>
    <name evidence="1" type="ORF">EBBID32_18700</name>
</gene>
<dbReference type="EMBL" id="CAVK010000085">
    <property type="protein sequence ID" value="CCW17529.1"/>
    <property type="molecule type" value="Genomic_DNA"/>
</dbReference>
<reference evidence="1 2" key="1">
    <citation type="submission" date="2013-03" db="EMBL/GenBank/DDBJ databases">
        <authorList>
            <person name="Le V."/>
        </authorList>
    </citation>
    <scope>NUCLEOTIDE SEQUENCE [LARGE SCALE GENOMIC DNA]</scope>
    <source>
        <strain evidence="1 2">BiD32</strain>
    </source>
</reference>
<name>N1MLA3_9SPHN</name>
<accession>N1MLA3</accession>
<sequence>MRIKRLAHFPSLLDVIYHFLKMQIKLMRILQYLALEIRVDCYHRKRRCPLCKRLSATPSQLVIKRKIEIAKIEREFNCHFSFTTRASLCCISAFKLAFASASSFKPSNANSITAIFVSRLLRIPLAMPPPLFAV</sequence>
<proteinExistence type="predicted"/>
<comment type="caution">
    <text evidence="1">The sequence shown here is derived from an EMBL/GenBank/DDBJ whole genome shotgun (WGS) entry which is preliminary data.</text>
</comment>
<organism evidence="1 2">
    <name type="scientific">Sphingobium indicum BiD32</name>
    <dbReference type="NCBI Taxonomy" id="1301087"/>
    <lineage>
        <taxon>Bacteria</taxon>
        <taxon>Pseudomonadati</taxon>
        <taxon>Pseudomonadota</taxon>
        <taxon>Alphaproteobacteria</taxon>
        <taxon>Sphingomonadales</taxon>
        <taxon>Sphingomonadaceae</taxon>
        <taxon>Sphingobium</taxon>
    </lineage>
</organism>
<dbReference type="Proteomes" id="UP000013201">
    <property type="component" value="Unassembled WGS sequence"/>
</dbReference>
<reference evidence="2" key="2">
    <citation type="submission" date="2013-04" db="EMBL/GenBank/DDBJ databases">
        <title>Bisphenol A degrading Sphingobium sp. strain BiD32.</title>
        <authorList>
            <person name="Nielsen J.L."/>
            <person name="Zhou N.A."/>
            <person name="Kjeldal H."/>
        </authorList>
    </citation>
    <scope>NUCLEOTIDE SEQUENCE [LARGE SCALE GENOMIC DNA]</scope>
    <source>
        <strain evidence="2">BiD32</strain>
    </source>
</reference>
<dbReference type="AlphaFoldDB" id="N1MLA3"/>